<dbReference type="InterPro" id="IPR003647">
    <property type="entry name" value="Intron_nuc_1_rpt"/>
</dbReference>
<gene>
    <name evidence="2" type="primary">oi1nad1</name>
    <name evidence="3" type="synonym">orf320</name>
</gene>
<dbReference type="RefSeq" id="YP_008964988.1">
    <property type="nucleotide sequence ID" value="NC_023117.1"/>
</dbReference>
<evidence type="ECO:0000313" key="2">
    <source>
        <dbReference type="EMBL" id="AHB33547.1"/>
    </source>
</evidence>
<dbReference type="GeneID" id="17963091"/>
<feature type="domain" description="Nuclease-associated modular DNA-binding 1" evidence="1">
    <location>
        <begin position="160"/>
        <end position="188"/>
    </location>
</feature>
<keyword evidence="2" id="KW-0496">Mitochondrion</keyword>
<reference evidence="3" key="3">
    <citation type="journal article" date="2018" name="Front. Microbiol.">
        <title>Comparison of the Mitochondrial Genome Sequences of Six Annulohypoxylon stygium Isolates Suggests Short Fragment Insertions as a Potential Factor Leading to Larger Genomic Size.</title>
        <authorList>
            <person name="Deng Y."/>
            <person name="Hsiang T."/>
            <person name="Li S."/>
            <person name="Lin L."/>
            <person name="Wang Q."/>
            <person name="Chen Q."/>
            <person name="Xie B."/>
            <person name="Ming R."/>
        </authorList>
    </citation>
    <scope>NUCLEOTIDE SEQUENCE</scope>
    <source>
        <strain evidence="3">E</strain>
    </source>
</reference>
<protein>
    <submittedName>
        <fullName evidence="2">GIY-YIG intron encoded protein</fullName>
    </submittedName>
</protein>
<reference evidence="2" key="2">
    <citation type="submission" date="2013-12" db="EMBL/GenBank/DDBJ databases">
        <title>Mitochondrial Genome of Annulohypoxylon stygium, cohabitant fungus of Tremella fuciformis, reveals intron diversity.</title>
        <authorList>
            <person name="Hsiang T."/>
        </authorList>
    </citation>
    <scope>NUCLEOTIDE SEQUENCE</scope>
</reference>
<evidence type="ECO:0000259" key="1">
    <source>
        <dbReference type="Pfam" id="PF07453"/>
    </source>
</evidence>
<dbReference type="Pfam" id="PF07453">
    <property type="entry name" value="NUMOD1"/>
    <property type="match status" value="3"/>
</dbReference>
<dbReference type="AlphaFoldDB" id="V5RDT7"/>
<name>V5RDT7_9PEZI</name>
<geneLocation type="mitochondrion" evidence="2"/>
<organism evidence="2">
    <name type="scientific">Annulohypoxylon stygium</name>
    <dbReference type="NCBI Taxonomy" id="326628"/>
    <lineage>
        <taxon>Eukaryota</taxon>
        <taxon>Fungi</taxon>
        <taxon>Dikarya</taxon>
        <taxon>Ascomycota</taxon>
        <taxon>Pezizomycotina</taxon>
        <taxon>Sordariomycetes</taxon>
        <taxon>Xylariomycetidae</taxon>
        <taxon>Xylariales</taxon>
        <taxon>Hypoxylaceae</taxon>
        <taxon>Annulohypoxylon</taxon>
    </lineage>
</organism>
<sequence length="320" mass="37187">MHRERESYYLQKYLPLLNTIFISNLNDTQTFDSIYEILKLRQLEPNLENKYKGIFIYLYEYINGQLSTRYTTFSSISQLSQHLNISRDTISIYLNTYVPFKGYLFLTPRSPYGASWVRYATDMVENPEIIEKIISDATQGLELDRNVAKKVWKYYIEADGTVIKTIYESIGAVAKALNVHHTVINNHLDKWIKGGIEDNYLFSSELGSLELENLMEISLSRKHNNLKVWVYEVLTLELVADMFSSMKKAADYFNVDYRSALLLRRRADPWLRLGSLLKHLDTKIATMKGGKFLLLFSKELTEFPSLACELGSFAKKKNPY</sequence>
<accession>V5RDT7</accession>
<dbReference type="EMBL" id="KF545917">
    <property type="protein sequence ID" value="AHB33547.1"/>
    <property type="molecule type" value="Genomic_DNA"/>
</dbReference>
<reference evidence="2" key="1">
    <citation type="submission" date="2013-08" db="EMBL/GenBank/DDBJ databases">
        <authorList>
            <person name="Deng Y.-J."/>
            <person name="Xie B.-G."/>
            <person name="Jiang Y.-J."/>
            <person name="Wang Q.-F."/>
            <person name="Lan F.-S."/>
        </authorList>
    </citation>
    <scope>NUCLEOTIDE SEQUENCE</scope>
</reference>
<evidence type="ECO:0000313" key="3">
    <source>
        <dbReference type="EMBL" id="AYE67662.1"/>
    </source>
</evidence>
<proteinExistence type="predicted"/>
<dbReference type="SMART" id="SM00497">
    <property type="entry name" value="IENR1"/>
    <property type="match status" value="3"/>
</dbReference>
<feature type="domain" description="Nuclease-associated modular DNA-binding 1" evidence="1">
    <location>
        <begin position="56"/>
        <end position="94"/>
    </location>
</feature>
<dbReference type="InterPro" id="IPR010896">
    <property type="entry name" value="NUMOD1"/>
</dbReference>
<dbReference type="EMBL" id="MH620794">
    <property type="protein sequence ID" value="AYE67662.1"/>
    <property type="molecule type" value="Genomic_DNA"/>
</dbReference>
<feature type="domain" description="Nuclease-associated modular DNA-binding 1" evidence="1">
    <location>
        <begin position="227"/>
        <end position="259"/>
    </location>
</feature>